<dbReference type="PANTHER" id="PTHR15204">
    <property type="entry name" value="LARGE PROLINE-RICH PROTEIN BAG6"/>
    <property type="match status" value="1"/>
</dbReference>
<dbReference type="EMBL" id="CAJPVJ010002851">
    <property type="protein sequence ID" value="CAG2166868.1"/>
    <property type="molecule type" value="Genomic_DNA"/>
</dbReference>
<dbReference type="InterPro" id="IPR000626">
    <property type="entry name" value="Ubiquitin-like_dom"/>
</dbReference>
<reference evidence="3" key="1">
    <citation type="submission" date="2020-11" db="EMBL/GenBank/DDBJ databases">
        <authorList>
            <person name="Tran Van P."/>
        </authorList>
    </citation>
    <scope>NUCLEOTIDE SEQUENCE</scope>
</reference>
<evidence type="ECO:0000313" key="3">
    <source>
        <dbReference type="EMBL" id="CAD7647706.1"/>
    </source>
</evidence>
<protein>
    <recommendedName>
        <fullName evidence="2">Ubiquitin-like domain-containing protein</fullName>
    </recommendedName>
</protein>
<dbReference type="Proteomes" id="UP000728032">
    <property type="component" value="Unassembled WGS sequence"/>
</dbReference>
<evidence type="ECO:0000256" key="1">
    <source>
        <dbReference type="SAM" id="MobiDB-lite"/>
    </source>
</evidence>
<evidence type="ECO:0000313" key="4">
    <source>
        <dbReference type="Proteomes" id="UP000728032"/>
    </source>
</evidence>
<dbReference type="GO" id="GO:0031593">
    <property type="term" value="F:polyubiquitin modification-dependent protein binding"/>
    <property type="evidence" value="ECO:0007669"/>
    <property type="project" value="TreeGrafter"/>
</dbReference>
<organism evidence="3">
    <name type="scientific">Oppiella nova</name>
    <dbReference type="NCBI Taxonomy" id="334625"/>
    <lineage>
        <taxon>Eukaryota</taxon>
        <taxon>Metazoa</taxon>
        <taxon>Ecdysozoa</taxon>
        <taxon>Arthropoda</taxon>
        <taxon>Chelicerata</taxon>
        <taxon>Arachnida</taxon>
        <taxon>Acari</taxon>
        <taxon>Acariformes</taxon>
        <taxon>Sarcoptiformes</taxon>
        <taxon>Oribatida</taxon>
        <taxon>Brachypylina</taxon>
        <taxon>Oppioidea</taxon>
        <taxon>Oppiidae</taxon>
        <taxon>Oppiella</taxon>
    </lineage>
</organism>
<dbReference type="GO" id="GO:0036503">
    <property type="term" value="P:ERAD pathway"/>
    <property type="evidence" value="ECO:0007669"/>
    <property type="project" value="TreeGrafter"/>
</dbReference>
<dbReference type="SMART" id="SM00213">
    <property type="entry name" value="UBQ"/>
    <property type="match status" value="1"/>
</dbReference>
<dbReference type="EMBL" id="OC917676">
    <property type="protein sequence ID" value="CAD7647706.1"/>
    <property type="molecule type" value="Genomic_DNA"/>
</dbReference>
<dbReference type="GO" id="GO:0051787">
    <property type="term" value="F:misfolded protein binding"/>
    <property type="evidence" value="ECO:0007669"/>
    <property type="project" value="TreeGrafter"/>
</dbReference>
<dbReference type="Gene3D" id="3.10.20.90">
    <property type="entry name" value="Phosphatidylinositol 3-kinase Catalytic Subunit, Chain A, domain 1"/>
    <property type="match status" value="1"/>
</dbReference>
<name>A0A7R9QIX9_9ACAR</name>
<dbReference type="AlphaFoldDB" id="A0A7R9QIX9"/>
<dbReference type="Pfam" id="PF00240">
    <property type="entry name" value="ubiquitin"/>
    <property type="match status" value="1"/>
</dbReference>
<dbReference type="InterPro" id="IPR019954">
    <property type="entry name" value="Ubiquitin_CS"/>
</dbReference>
<feature type="domain" description="Ubiquitin-like" evidence="2">
    <location>
        <begin position="2"/>
        <end position="77"/>
    </location>
</feature>
<gene>
    <name evidence="3" type="ORF">ONB1V03_LOCUS6383</name>
</gene>
<feature type="compositionally biased region" description="Low complexity" evidence="1">
    <location>
        <begin position="83"/>
        <end position="99"/>
    </location>
</feature>
<dbReference type="PROSITE" id="PS00299">
    <property type="entry name" value="UBIQUITIN_1"/>
    <property type="match status" value="1"/>
</dbReference>
<dbReference type="PANTHER" id="PTHR15204:SF0">
    <property type="entry name" value="LARGE PROLINE-RICH PROTEIN BAG6"/>
    <property type="match status" value="1"/>
</dbReference>
<dbReference type="PROSITE" id="PS50053">
    <property type="entry name" value="UBIQUITIN_2"/>
    <property type="match status" value="1"/>
</dbReference>
<sequence length="150" mass="16236">MIQIKVKTLDSNNYDFDVDDNISVKEFKRLIAEKVDMAADLQRLIFCGRVLDDEKLLKDYEINDGKVVHLVRRAPPGVGGGNTSRSGSGSAPSSSQSSPRHPHRRRGAPPMGRNGGAGGVGAGADDNSYLLGAFSIPQEAFNPNHFQQML</sequence>
<dbReference type="OrthoDB" id="1885901at2759"/>
<evidence type="ECO:0000259" key="2">
    <source>
        <dbReference type="PROSITE" id="PS50053"/>
    </source>
</evidence>
<accession>A0A7R9QIX9</accession>
<feature type="region of interest" description="Disordered" evidence="1">
    <location>
        <begin position="73"/>
        <end position="121"/>
    </location>
</feature>
<dbReference type="InterPro" id="IPR029071">
    <property type="entry name" value="Ubiquitin-like_domsf"/>
</dbReference>
<dbReference type="FunFam" id="3.10.20.90:FF:000154">
    <property type="entry name" value="Large proline-rich protein BAG6"/>
    <property type="match status" value="1"/>
</dbReference>
<feature type="non-terminal residue" evidence="3">
    <location>
        <position position="150"/>
    </location>
</feature>
<dbReference type="SUPFAM" id="SSF54236">
    <property type="entry name" value="Ubiquitin-like"/>
    <property type="match status" value="1"/>
</dbReference>
<keyword evidence="4" id="KW-1185">Reference proteome</keyword>
<dbReference type="GO" id="GO:0071818">
    <property type="term" value="C:BAT3 complex"/>
    <property type="evidence" value="ECO:0007669"/>
    <property type="project" value="TreeGrafter"/>
</dbReference>
<proteinExistence type="predicted"/>